<evidence type="ECO:0000313" key="1">
    <source>
        <dbReference type="EMBL" id="KNZ44932.1"/>
    </source>
</evidence>
<organism evidence="1 2">
    <name type="scientific">Puccinia sorghi</name>
    <dbReference type="NCBI Taxonomy" id="27349"/>
    <lineage>
        <taxon>Eukaryota</taxon>
        <taxon>Fungi</taxon>
        <taxon>Dikarya</taxon>
        <taxon>Basidiomycota</taxon>
        <taxon>Pucciniomycotina</taxon>
        <taxon>Pucciniomycetes</taxon>
        <taxon>Pucciniales</taxon>
        <taxon>Pucciniaceae</taxon>
        <taxon>Puccinia</taxon>
    </lineage>
</organism>
<sequence length="184" mass="20219">MLPDLKDIHDVAQANFDMMELMEETLETALQAVQPLEPLCSGGETTRPERSSRVWTQRIRIWQGDFYFLGLQDNIEGIPHDVVRVTNTEFSSQAKLESTSASGAVVGAEWCPPVVVAEVQAVQFDERVMFGGLDRMDVDFPKKSKGKETAGTSVLVPVKKKAAELAKRAIGGESQVVLSLKELA</sequence>
<accession>A0A0L6U9H8</accession>
<comment type="caution">
    <text evidence="1">The sequence shown here is derived from an EMBL/GenBank/DDBJ whole genome shotgun (WGS) entry which is preliminary data.</text>
</comment>
<keyword evidence="2" id="KW-1185">Reference proteome</keyword>
<proteinExistence type="predicted"/>
<dbReference type="EMBL" id="LAVV01014248">
    <property type="protein sequence ID" value="KNZ44932.1"/>
    <property type="molecule type" value="Genomic_DNA"/>
</dbReference>
<name>A0A0L6U9H8_9BASI</name>
<feature type="non-terminal residue" evidence="1">
    <location>
        <position position="184"/>
    </location>
</feature>
<protein>
    <submittedName>
        <fullName evidence="1">Uncharacterized protein</fullName>
    </submittedName>
</protein>
<gene>
    <name evidence="1" type="ORF">VP01_867g6</name>
</gene>
<evidence type="ECO:0000313" key="2">
    <source>
        <dbReference type="Proteomes" id="UP000037035"/>
    </source>
</evidence>
<dbReference type="VEuPathDB" id="FungiDB:VP01_867g6"/>
<reference evidence="1 2" key="1">
    <citation type="submission" date="2015-08" db="EMBL/GenBank/DDBJ databases">
        <title>Next Generation Sequencing and Analysis of the Genome of Puccinia sorghi L Schw, the Causal Agent of Maize Common Rust.</title>
        <authorList>
            <person name="Rochi L."/>
            <person name="Burguener G."/>
            <person name="Darino M."/>
            <person name="Turjanski A."/>
            <person name="Kreff E."/>
            <person name="Dieguez M.J."/>
            <person name="Sacco F."/>
        </authorList>
    </citation>
    <scope>NUCLEOTIDE SEQUENCE [LARGE SCALE GENOMIC DNA]</scope>
    <source>
        <strain evidence="1 2">RO10H11247</strain>
    </source>
</reference>
<dbReference type="Proteomes" id="UP000037035">
    <property type="component" value="Unassembled WGS sequence"/>
</dbReference>
<dbReference type="AlphaFoldDB" id="A0A0L6U9H8"/>